<protein>
    <submittedName>
        <fullName evidence="2">Uncharacterized protein</fullName>
    </submittedName>
</protein>
<evidence type="ECO:0000256" key="1">
    <source>
        <dbReference type="SAM" id="MobiDB-lite"/>
    </source>
</evidence>
<dbReference type="GO" id="GO:0003743">
    <property type="term" value="F:translation initiation factor activity"/>
    <property type="evidence" value="ECO:0007669"/>
    <property type="project" value="InterPro"/>
</dbReference>
<evidence type="ECO:0000313" key="2">
    <source>
        <dbReference type="EMBL" id="TQD81108.1"/>
    </source>
</evidence>
<feature type="compositionally biased region" description="Gly residues" evidence="1">
    <location>
        <begin position="1"/>
        <end position="10"/>
    </location>
</feature>
<sequence length="79" mass="8519">MQHGRLGGGFPSNDCSGTNLGWDEDGSWGGGGRRSYGGFNDNMRGPPSRVSDLDQLSRADEVDNWAMTKKSIPSVDSDR</sequence>
<dbReference type="Pfam" id="PF06273">
    <property type="entry name" value="eIF-4B"/>
    <property type="match status" value="1"/>
</dbReference>
<reference evidence="2 3" key="1">
    <citation type="journal article" date="2019" name="G3 (Bethesda)">
        <title>Sequencing of a Wild Apple (Malus baccata) Genome Unravels the Differences Between Cultivated and Wild Apple Species Regarding Disease Resistance and Cold Tolerance.</title>
        <authorList>
            <person name="Chen X."/>
        </authorList>
    </citation>
    <scope>NUCLEOTIDE SEQUENCE [LARGE SCALE GENOMIC DNA]</scope>
    <source>
        <strain evidence="3">cv. Shandingzi</strain>
        <tissue evidence="2">Leaves</tissue>
    </source>
</reference>
<accession>A0A540L3R2</accession>
<dbReference type="InterPro" id="IPR010433">
    <property type="entry name" value="EIF-4B_pln"/>
</dbReference>
<proteinExistence type="predicted"/>
<keyword evidence="3" id="KW-1185">Reference proteome</keyword>
<evidence type="ECO:0000313" key="3">
    <source>
        <dbReference type="Proteomes" id="UP000315295"/>
    </source>
</evidence>
<feature type="region of interest" description="Disordered" evidence="1">
    <location>
        <begin position="1"/>
        <end position="56"/>
    </location>
</feature>
<dbReference type="EMBL" id="VIEB01000779">
    <property type="protein sequence ID" value="TQD81108.1"/>
    <property type="molecule type" value="Genomic_DNA"/>
</dbReference>
<dbReference type="AlphaFoldDB" id="A0A540L3R2"/>
<dbReference type="STRING" id="106549.A0A540L3R2"/>
<dbReference type="Proteomes" id="UP000315295">
    <property type="component" value="Unassembled WGS sequence"/>
</dbReference>
<name>A0A540L3R2_MALBA</name>
<organism evidence="2 3">
    <name type="scientific">Malus baccata</name>
    <name type="common">Siberian crab apple</name>
    <name type="synonym">Pyrus baccata</name>
    <dbReference type="NCBI Taxonomy" id="106549"/>
    <lineage>
        <taxon>Eukaryota</taxon>
        <taxon>Viridiplantae</taxon>
        <taxon>Streptophyta</taxon>
        <taxon>Embryophyta</taxon>
        <taxon>Tracheophyta</taxon>
        <taxon>Spermatophyta</taxon>
        <taxon>Magnoliopsida</taxon>
        <taxon>eudicotyledons</taxon>
        <taxon>Gunneridae</taxon>
        <taxon>Pentapetalae</taxon>
        <taxon>rosids</taxon>
        <taxon>fabids</taxon>
        <taxon>Rosales</taxon>
        <taxon>Rosaceae</taxon>
        <taxon>Amygdaloideae</taxon>
        <taxon>Maleae</taxon>
        <taxon>Malus</taxon>
    </lineage>
</organism>
<comment type="caution">
    <text evidence="2">The sequence shown here is derived from an EMBL/GenBank/DDBJ whole genome shotgun (WGS) entry which is preliminary data.</text>
</comment>
<gene>
    <name evidence="2" type="ORF">C1H46_033326</name>
</gene>